<reference evidence="5 6" key="1">
    <citation type="submission" date="2020-07" db="EMBL/GenBank/DDBJ databases">
        <authorList>
            <person name="Feng X."/>
        </authorList>
    </citation>
    <scope>NUCLEOTIDE SEQUENCE [LARGE SCALE GENOMIC DNA]</scope>
    <source>
        <strain evidence="5 6">JCM14086</strain>
    </source>
</reference>
<dbReference type="Pfam" id="PF00356">
    <property type="entry name" value="LacI"/>
    <property type="match status" value="1"/>
</dbReference>
<evidence type="ECO:0000313" key="5">
    <source>
        <dbReference type="EMBL" id="MBC2602750.1"/>
    </source>
</evidence>
<gene>
    <name evidence="5" type="ORF">H5P30_13280</name>
</gene>
<proteinExistence type="predicted"/>
<dbReference type="Proteomes" id="UP000525652">
    <property type="component" value="Unassembled WGS sequence"/>
</dbReference>
<protein>
    <submittedName>
        <fullName evidence="5">LacI family DNA-binding transcriptional regulator</fullName>
    </submittedName>
</protein>
<dbReference type="InterPro" id="IPR010982">
    <property type="entry name" value="Lambda_DNA-bd_dom_sf"/>
</dbReference>
<keyword evidence="6" id="KW-1185">Reference proteome</keyword>
<evidence type="ECO:0000313" key="6">
    <source>
        <dbReference type="Proteomes" id="UP000525652"/>
    </source>
</evidence>
<keyword evidence="2 5" id="KW-0238">DNA-binding</keyword>
<dbReference type="GO" id="GO:0000976">
    <property type="term" value="F:transcription cis-regulatory region binding"/>
    <property type="evidence" value="ECO:0007669"/>
    <property type="project" value="TreeGrafter"/>
</dbReference>
<dbReference type="InterPro" id="IPR028082">
    <property type="entry name" value="Peripla_BP_I"/>
</dbReference>
<dbReference type="SUPFAM" id="SSF47413">
    <property type="entry name" value="lambda repressor-like DNA-binding domains"/>
    <property type="match status" value="1"/>
</dbReference>
<accession>A0A7X1E4P7</accession>
<keyword evidence="3" id="KW-0804">Transcription</keyword>
<dbReference type="PANTHER" id="PTHR30146">
    <property type="entry name" value="LACI-RELATED TRANSCRIPTIONAL REPRESSOR"/>
    <property type="match status" value="1"/>
</dbReference>
<dbReference type="Gene3D" id="3.40.50.2300">
    <property type="match status" value="2"/>
</dbReference>
<name>A0A7X1E4P7_9BACT</name>
<evidence type="ECO:0000256" key="3">
    <source>
        <dbReference type="ARBA" id="ARBA00023163"/>
    </source>
</evidence>
<dbReference type="PROSITE" id="PS00356">
    <property type="entry name" value="HTH_LACI_1"/>
    <property type="match status" value="1"/>
</dbReference>
<dbReference type="AlphaFoldDB" id="A0A7X1E4P7"/>
<comment type="caution">
    <text evidence="5">The sequence shown here is derived from an EMBL/GenBank/DDBJ whole genome shotgun (WGS) entry which is preliminary data.</text>
</comment>
<evidence type="ECO:0000256" key="1">
    <source>
        <dbReference type="ARBA" id="ARBA00023015"/>
    </source>
</evidence>
<feature type="domain" description="HTH lacI-type" evidence="4">
    <location>
        <begin position="4"/>
        <end position="58"/>
    </location>
</feature>
<dbReference type="RefSeq" id="WP_185693415.1">
    <property type="nucleotide sequence ID" value="NZ_JACHVA010000101.1"/>
</dbReference>
<dbReference type="SUPFAM" id="SSF53822">
    <property type="entry name" value="Periplasmic binding protein-like I"/>
    <property type="match status" value="1"/>
</dbReference>
<dbReference type="PROSITE" id="PS50932">
    <property type="entry name" value="HTH_LACI_2"/>
    <property type="match status" value="1"/>
</dbReference>
<evidence type="ECO:0000259" key="4">
    <source>
        <dbReference type="PROSITE" id="PS50932"/>
    </source>
</evidence>
<organism evidence="5 6">
    <name type="scientific">Puniceicoccus vermicola</name>
    <dbReference type="NCBI Taxonomy" id="388746"/>
    <lineage>
        <taxon>Bacteria</taxon>
        <taxon>Pseudomonadati</taxon>
        <taxon>Verrucomicrobiota</taxon>
        <taxon>Opitutia</taxon>
        <taxon>Puniceicoccales</taxon>
        <taxon>Puniceicoccaceae</taxon>
        <taxon>Puniceicoccus</taxon>
    </lineage>
</organism>
<dbReference type="SMART" id="SM00354">
    <property type="entry name" value="HTH_LACI"/>
    <property type="match status" value="1"/>
</dbReference>
<dbReference type="EMBL" id="JACHVA010000101">
    <property type="protein sequence ID" value="MBC2602750.1"/>
    <property type="molecule type" value="Genomic_DNA"/>
</dbReference>
<dbReference type="InterPro" id="IPR000843">
    <property type="entry name" value="HTH_LacI"/>
</dbReference>
<dbReference type="PANTHER" id="PTHR30146:SF109">
    <property type="entry name" value="HTH-TYPE TRANSCRIPTIONAL REGULATOR GALS"/>
    <property type="match status" value="1"/>
</dbReference>
<dbReference type="Gene3D" id="1.10.260.40">
    <property type="entry name" value="lambda repressor-like DNA-binding domains"/>
    <property type="match status" value="1"/>
</dbReference>
<dbReference type="GO" id="GO:0003700">
    <property type="term" value="F:DNA-binding transcription factor activity"/>
    <property type="evidence" value="ECO:0007669"/>
    <property type="project" value="TreeGrafter"/>
</dbReference>
<sequence length="338" mass="38187">MGNPSLKDIAKVAGVSEMTVSRALRAHPEVSERTRRRVLAIAEELGYRPDPQIARMMAYLRSSREHRTQENLAYLWLDATEREVRANPHAQRILGGVKVRAEMRGYGVEEFYLEEEGLSMDRLSTILHTRGINGVLISPLHHHLEFDLDLRWECFSTVVIGGGQVGPPLHRTGPDHFQGMSCAISNLRQLGYRRIALCLGGGSFRRQDRRWEGSFLLHHPLGVREAESLMLVEENLAESEVEAWLQKCQPEVVLFQGGEIDSFLEARSEKVQPFIPYATLDWLPEMEEKGIAGLDQQNERAGMNAVDLVTADLLRNERGVPSHPKTVLHEGLWVRGGF</sequence>
<evidence type="ECO:0000256" key="2">
    <source>
        <dbReference type="ARBA" id="ARBA00023125"/>
    </source>
</evidence>
<dbReference type="CDD" id="cd01392">
    <property type="entry name" value="HTH_LacI"/>
    <property type="match status" value="1"/>
</dbReference>
<keyword evidence="1" id="KW-0805">Transcription regulation</keyword>